<evidence type="ECO:0000256" key="3">
    <source>
        <dbReference type="ARBA" id="ARBA00022729"/>
    </source>
</evidence>
<keyword evidence="4 6" id="KW-1133">Transmembrane helix</keyword>
<keyword evidence="2 6" id="KW-0812">Transmembrane</keyword>
<dbReference type="GO" id="GO:0000139">
    <property type="term" value="C:Golgi membrane"/>
    <property type="evidence" value="ECO:0007669"/>
    <property type="project" value="TreeGrafter"/>
</dbReference>
<dbReference type="PANTHER" id="PTHR12223">
    <property type="entry name" value="VESICULAR MANNOSE-BINDING LECTIN"/>
    <property type="match status" value="1"/>
</dbReference>
<evidence type="ECO:0000259" key="8">
    <source>
        <dbReference type="PROSITE" id="PS51328"/>
    </source>
</evidence>
<accession>G3AY97</accession>
<dbReference type="AlphaFoldDB" id="G3AY97"/>
<keyword evidence="5 6" id="KW-0472">Membrane</keyword>
<reference evidence="9 10" key="1">
    <citation type="journal article" date="2011" name="Proc. Natl. Acad. Sci. U.S.A.">
        <title>Comparative genomics of xylose-fermenting fungi for enhanced biofuel production.</title>
        <authorList>
            <person name="Wohlbach D.J."/>
            <person name="Kuo A."/>
            <person name="Sato T.K."/>
            <person name="Potts K.M."/>
            <person name="Salamov A.A."/>
            <person name="LaButti K.M."/>
            <person name="Sun H."/>
            <person name="Clum A."/>
            <person name="Pangilinan J.L."/>
            <person name="Lindquist E.A."/>
            <person name="Lucas S."/>
            <person name="Lapidus A."/>
            <person name="Jin M."/>
            <person name="Gunawan C."/>
            <person name="Balan V."/>
            <person name="Dale B.E."/>
            <person name="Jeffries T.W."/>
            <person name="Zinkel R."/>
            <person name="Barry K.W."/>
            <person name="Grigoriev I.V."/>
            <person name="Gasch A.P."/>
        </authorList>
    </citation>
    <scope>NUCLEOTIDE SEQUENCE [LARGE SCALE GENOMIC DNA]</scope>
    <source>
        <strain evidence="9">ATCC 10573</strain>
        <strain evidence="10">ATCC 10573 / BCRC 21748 / CBS 615 / JCM 9827 / NBRC 10315 / NRRL Y-1498 / VKM Y-70</strain>
    </source>
</reference>
<dbReference type="PROSITE" id="PS51328">
    <property type="entry name" value="L_LECTIN_LIKE"/>
    <property type="match status" value="1"/>
</dbReference>
<sequence length="448" mass="50799">MIIKAFFISSLICLWGNLVLGHSTDPISLSFPNLIDLEDIFGLEKSWSFFNNIKVETGRMLIGKLGGSIWSTDVLPNPDDEWTIEFVFRSTGATTDLRFTDSNGLSLFLVEAPNTKDVSNFGGPLSFDGFQFLLNNKGKEGLKIYANDNSKKIENDLEETIGNCEFSFLNSGVPFNVRVSYSRKNNVFKVQIDNNLCFRTEKINIPSGKFHIGFAGYVSPASEEVFEVLKLNVWDHLTEDAIDDHGLMSDGELKVAVQTVVKQETNDEVSPAQIRESLMERSRKLKEDIEGQTQQQQISSSSFDFEKINELIVQNSLIQTQLQSVQLTLKDIQNTKEEPVTYPFDEFKSSISSQYVELLESISSLNQKVIGEVREQQFTIDELGKKVDLLMANHKELRYESSNAQKINTHDTSTSIIRWLLITITIVVLVLVIFVYRLRHDVKHSKLL</sequence>
<gene>
    <name evidence="9" type="ORF">CANTEDRAFT_112668</name>
</gene>
<comment type="subcellular location">
    <subcellularLocation>
        <location evidence="1">Membrane</location>
        <topology evidence="1">Single-pass type I membrane protein</topology>
    </subcellularLocation>
</comment>
<dbReference type="EMBL" id="GL996512">
    <property type="protein sequence ID" value="EGV66188.1"/>
    <property type="molecule type" value="Genomic_DNA"/>
</dbReference>
<dbReference type="HOGENOM" id="CLU_565131_0_0_1"/>
<dbReference type="SUPFAM" id="SSF49899">
    <property type="entry name" value="Concanavalin A-like lectins/glucanases"/>
    <property type="match status" value="1"/>
</dbReference>
<dbReference type="eggNOG" id="ENOG502QR1C">
    <property type="taxonomic scope" value="Eukaryota"/>
</dbReference>
<name>G3AY97_CANTC</name>
<dbReference type="STRING" id="590646.G3AY97"/>
<evidence type="ECO:0000313" key="9">
    <source>
        <dbReference type="EMBL" id="EGV66188.1"/>
    </source>
</evidence>
<keyword evidence="3 7" id="KW-0732">Signal</keyword>
<feature type="chain" id="PRO_5010833541" evidence="7">
    <location>
        <begin position="22"/>
        <end position="448"/>
    </location>
</feature>
<dbReference type="Gene3D" id="2.60.120.200">
    <property type="match status" value="1"/>
</dbReference>
<dbReference type="Pfam" id="PF03388">
    <property type="entry name" value="Lectin_leg-like"/>
    <property type="match status" value="1"/>
</dbReference>
<organism evidence="10">
    <name type="scientific">Candida tenuis (strain ATCC 10573 / BCRC 21748 / CBS 615 / JCM 9827 / NBRC 10315 / NRRL Y-1498 / VKM Y-70)</name>
    <name type="common">Yeast</name>
    <name type="synonym">Yamadazyma tenuis</name>
    <dbReference type="NCBI Taxonomy" id="590646"/>
    <lineage>
        <taxon>Eukaryota</taxon>
        <taxon>Fungi</taxon>
        <taxon>Dikarya</taxon>
        <taxon>Ascomycota</taxon>
        <taxon>Saccharomycotina</taxon>
        <taxon>Pichiomycetes</taxon>
        <taxon>Debaryomycetaceae</taxon>
        <taxon>Yamadazyma</taxon>
    </lineage>
</organism>
<dbReference type="GO" id="GO:0005789">
    <property type="term" value="C:endoplasmic reticulum membrane"/>
    <property type="evidence" value="ECO:0007669"/>
    <property type="project" value="TreeGrafter"/>
</dbReference>
<feature type="transmembrane region" description="Helical" evidence="6">
    <location>
        <begin position="416"/>
        <end position="436"/>
    </location>
</feature>
<keyword evidence="10" id="KW-1185">Reference proteome</keyword>
<feature type="domain" description="L-type lectin-like" evidence="8">
    <location>
        <begin position="21"/>
        <end position="236"/>
    </location>
</feature>
<dbReference type="InterPro" id="IPR051136">
    <property type="entry name" value="Intracellular_Lectin-GPT"/>
</dbReference>
<evidence type="ECO:0000256" key="7">
    <source>
        <dbReference type="SAM" id="SignalP"/>
    </source>
</evidence>
<evidence type="ECO:0000256" key="5">
    <source>
        <dbReference type="ARBA" id="ARBA00023136"/>
    </source>
</evidence>
<evidence type="ECO:0000313" key="10">
    <source>
        <dbReference type="Proteomes" id="UP000000707"/>
    </source>
</evidence>
<evidence type="ECO:0000256" key="6">
    <source>
        <dbReference type="SAM" id="Phobius"/>
    </source>
</evidence>
<feature type="signal peptide" evidence="7">
    <location>
        <begin position="1"/>
        <end position="21"/>
    </location>
</feature>
<dbReference type="EMBL" id="GL996512">
    <property type="protein sequence ID" value="EGV66189.1"/>
    <property type="molecule type" value="Genomic_DNA"/>
</dbReference>
<evidence type="ECO:0000256" key="2">
    <source>
        <dbReference type="ARBA" id="ARBA00022692"/>
    </source>
</evidence>
<evidence type="ECO:0000256" key="1">
    <source>
        <dbReference type="ARBA" id="ARBA00004479"/>
    </source>
</evidence>
<protein>
    <submittedName>
        <fullName evidence="9">Concanavalin A-like lectin/glucanase</fullName>
    </submittedName>
</protein>
<evidence type="ECO:0000256" key="4">
    <source>
        <dbReference type="ARBA" id="ARBA00022989"/>
    </source>
</evidence>
<dbReference type="PANTHER" id="PTHR12223:SF28">
    <property type="entry name" value="LECTIN, MANNOSE BINDING 1 LIKE"/>
    <property type="match status" value="1"/>
</dbReference>
<dbReference type="GO" id="GO:0030134">
    <property type="term" value="C:COPII-coated ER to Golgi transport vesicle"/>
    <property type="evidence" value="ECO:0007669"/>
    <property type="project" value="TreeGrafter"/>
</dbReference>
<dbReference type="GO" id="GO:0005793">
    <property type="term" value="C:endoplasmic reticulum-Golgi intermediate compartment"/>
    <property type="evidence" value="ECO:0007669"/>
    <property type="project" value="TreeGrafter"/>
</dbReference>
<dbReference type="GO" id="GO:0006888">
    <property type="term" value="P:endoplasmic reticulum to Golgi vesicle-mediated transport"/>
    <property type="evidence" value="ECO:0007669"/>
    <property type="project" value="TreeGrafter"/>
</dbReference>
<dbReference type="OrthoDB" id="2155291at2759"/>
<proteinExistence type="predicted"/>
<dbReference type="Proteomes" id="UP000000707">
    <property type="component" value="Unassembled WGS sequence"/>
</dbReference>
<keyword evidence="9" id="KW-0430">Lectin</keyword>
<dbReference type="GO" id="GO:0005537">
    <property type="term" value="F:D-mannose binding"/>
    <property type="evidence" value="ECO:0007669"/>
    <property type="project" value="TreeGrafter"/>
</dbReference>
<dbReference type="InterPro" id="IPR005052">
    <property type="entry name" value="Lectin_leg"/>
</dbReference>
<dbReference type="InterPro" id="IPR013320">
    <property type="entry name" value="ConA-like_dom_sf"/>
</dbReference>